<dbReference type="PROSITE" id="PS51733">
    <property type="entry name" value="BPL_LPL_CATALYTIC"/>
    <property type="match status" value="1"/>
</dbReference>
<evidence type="ECO:0000313" key="6">
    <source>
        <dbReference type="Proteomes" id="UP000253314"/>
    </source>
</evidence>
<feature type="active site" description="Acyl-thioester intermediate" evidence="3">
    <location>
        <position position="148"/>
    </location>
</feature>
<evidence type="ECO:0000256" key="2">
    <source>
        <dbReference type="ARBA" id="ARBA00023315"/>
    </source>
</evidence>
<keyword evidence="1 3" id="KW-0808">Transferase</keyword>
<keyword evidence="6" id="KW-1185">Reference proteome</keyword>
<dbReference type="SUPFAM" id="SSF55681">
    <property type="entry name" value="Class II aaRS and biotin synthetases"/>
    <property type="match status" value="1"/>
</dbReference>
<dbReference type="EMBL" id="QOCW01000038">
    <property type="protein sequence ID" value="RBW67403.1"/>
    <property type="molecule type" value="Genomic_DNA"/>
</dbReference>
<evidence type="ECO:0000256" key="1">
    <source>
        <dbReference type="ARBA" id="ARBA00022679"/>
    </source>
</evidence>
<dbReference type="PANTHER" id="PTHR43679:SF2">
    <property type="entry name" value="OCTANOYL-[GCVH]:PROTEIN N-OCTANOYLTRANSFERASE"/>
    <property type="match status" value="1"/>
</dbReference>
<comment type="function">
    <text evidence="3">Catalyzes the amidotransfer (transamidation) of the octanoyl moiety from octanoyl-GcvH to the lipoyl domain of the E2 subunit of lipoate-dependent enzymes.</text>
</comment>
<organism evidence="5 6">
    <name type="scientific">Bacillus taeanensis</name>
    <dbReference type="NCBI Taxonomy" id="273032"/>
    <lineage>
        <taxon>Bacteria</taxon>
        <taxon>Bacillati</taxon>
        <taxon>Bacillota</taxon>
        <taxon>Bacilli</taxon>
        <taxon>Bacillales</taxon>
        <taxon>Bacillaceae</taxon>
        <taxon>Bacillus</taxon>
    </lineage>
</organism>
<evidence type="ECO:0000313" key="5">
    <source>
        <dbReference type="EMBL" id="RBW67403.1"/>
    </source>
</evidence>
<evidence type="ECO:0000259" key="4">
    <source>
        <dbReference type="PROSITE" id="PS51733"/>
    </source>
</evidence>
<dbReference type="CDD" id="cd16443">
    <property type="entry name" value="LplA"/>
    <property type="match status" value="1"/>
</dbReference>
<dbReference type="InterPro" id="IPR045864">
    <property type="entry name" value="aa-tRNA-synth_II/BPL/LPL"/>
</dbReference>
<evidence type="ECO:0000256" key="3">
    <source>
        <dbReference type="HAMAP-Rule" id="MF_02119"/>
    </source>
</evidence>
<dbReference type="RefSeq" id="WP_113808372.1">
    <property type="nucleotide sequence ID" value="NZ_QOCW01000038.1"/>
</dbReference>
<accession>A0A366XTB6</accession>
<dbReference type="GO" id="GO:0009249">
    <property type="term" value="P:protein lipoylation"/>
    <property type="evidence" value="ECO:0007669"/>
    <property type="project" value="UniProtKB-UniRule"/>
</dbReference>
<feature type="site" description="Lowers pKa of active site Cys" evidence="3">
    <location>
        <position position="160"/>
    </location>
</feature>
<feature type="domain" description="BPL/LPL catalytic" evidence="4">
    <location>
        <begin position="43"/>
        <end position="228"/>
    </location>
</feature>
<dbReference type="GO" id="GO:0009107">
    <property type="term" value="P:lipoate biosynthetic process"/>
    <property type="evidence" value="ECO:0007669"/>
    <property type="project" value="UniProtKB-UniRule"/>
</dbReference>
<name>A0A366XTB6_9BACI</name>
<dbReference type="Pfam" id="PF21948">
    <property type="entry name" value="LplA-B_cat"/>
    <property type="match status" value="1"/>
</dbReference>
<dbReference type="InterPro" id="IPR024897">
    <property type="entry name" value="LipL"/>
</dbReference>
<dbReference type="InterPro" id="IPR004143">
    <property type="entry name" value="BPL_LPL_catalytic"/>
</dbReference>
<dbReference type="AlphaFoldDB" id="A0A366XTB6"/>
<sequence length="281" mass="31208">MEQDTILYQPKWRIIDQSTLGPSFDALQSFAADDTLCSSVGSGGAPPTIRTWVHHQTIVLGIQDTRLPYIEEGIEYLKAQGYRVIVRNSGGLAVVLDEDVLNISILLKEKENQIAIDTGYEAMAALIQKMLRPYGVEVSDGEVVGSYCPGTYDLSIHGRKFAGISQRRVKGGVAVQIYLCTKGSGSARAAAIGEFYKRASKGEQTKFTYPIIQPETMASLSELTGHSIDVQTLMLRLFETMQQYGSIYTAQLSPQESEQFHHYYDRVIKRNEKALESEPTL</sequence>
<gene>
    <name evidence="3" type="primary">lipL</name>
    <name evidence="5" type="ORF">DS031_22305</name>
</gene>
<reference evidence="5 6" key="1">
    <citation type="submission" date="2018-07" db="EMBL/GenBank/DDBJ databases">
        <title>Lottiidibacillus patelloidae gen. nov., sp. nov., isolated from the intestinal tract of a marine limpet and the reclassification of B. taeanensis BH030017T, B. algicola KMM 3737T and B. hwajinpoensis SW-72T as genus Lottiidibacillus.</title>
        <authorList>
            <person name="Liu R."/>
            <person name="Huang Z."/>
        </authorList>
    </citation>
    <scope>NUCLEOTIDE SEQUENCE [LARGE SCALE GENOMIC DNA]</scope>
    <source>
        <strain evidence="5 6">BH030017</strain>
    </source>
</reference>
<keyword evidence="2 3" id="KW-0012">Acyltransferase</keyword>
<comment type="similarity">
    <text evidence="3">Belongs to the octanoyltransferase LipL family.</text>
</comment>
<comment type="catalytic activity">
    <reaction evidence="3">
        <text>N(6)-octanoyl-L-lysyl-[glycine-cleavage complex H protein] + L-lysyl-[lipoyl-carrier protein] = N(6)-octanoyl-L-lysyl-[lipoyl-carrier protein] + L-lysyl-[glycine-cleavage complex H protein]</text>
        <dbReference type="Rhea" id="RHEA:20213"/>
        <dbReference type="Rhea" id="RHEA-COMP:10500"/>
        <dbReference type="Rhea" id="RHEA-COMP:10501"/>
        <dbReference type="Rhea" id="RHEA-COMP:10503"/>
        <dbReference type="Rhea" id="RHEA-COMP:10504"/>
        <dbReference type="ChEBI" id="CHEBI:29969"/>
        <dbReference type="ChEBI" id="CHEBI:78809"/>
        <dbReference type="EC" id="2.3.1.204"/>
    </reaction>
</comment>
<comment type="caution">
    <text evidence="5">The sequence shown here is derived from an EMBL/GenBank/DDBJ whole genome shotgun (WGS) entry which is preliminary data.</text>
</comment>
<dbReference type="Gene3D" id="3.30.930.10">
    <property type="entry name" value="Bira Bifunctional Protein, Domain 2"/>
    <property type="match status" value="1"/>
</dbReference>
<dbReference type="Proteomes" id="UP000253314">
    <property type="component" value="Unassembled WGS sequence"/>
</dbReference>
<dbReference type="GO" id="GO:0033819">
    <property type="term" value="F:lipoyl(octanoyl) transferase activity"/>
    <property type="evidence" value="ECO:0007669"/>
    <property type="project" value="InterPro"/>
</dbReference>
<protein>
    <recommendedName>
        <fullName evidence="3">Octanoyl-[GcvH]:protein N-octanoyltransferase</fullName>
        <ecNumber evidence="3">2.3.1.204</ecNumber>
    </recommendedName>
    <alternativeName>
        <fullName evidence="3">Octanoyl-[GcvH]:E2 amidotransferase</fullName>
    </alternativeName>
</protein>
<dbReference type="InterPro" id="IPR050664">
    <property type="entry name" value="Octanoyltrans_LipM/LipL"/>
</dbReference>
<dbReference type="PANTHER" id="PTHR43679">
    <property type="entry name" value="OCTANOYLTRANSFERASE LIPM-RELATED"/>
    <property type="match status" value="1"/>
</dbReference>
<dbReference type="OrthoDB" id="2080934at2"/>
<comment type="miscellaneous">
    <text evidence="3">The reaction proceeds via a thioester-linked acyl-enzyme intermediate.</text>
</comment>
<comment type="pathway">
    <text evidence="3">Protein modification; protein lipoylation via endogenous pathway; protein N(6)-(lipoyl)lysine from octanoyl-[acyl-carrier-protein].</text>
</comment>
<dbReference type="EC" id="2.3.1.204" evidence="3"/>
<proteinExistence type="inferred from homology"/>
<dbReference type="HAMAP" id="MF_02119">
    <property type="entry name" value="LipL"/>
    <property type="match status" value="1"/>
</dbReference>